<dbReference type="FunFam" id="2.60.40.420:FF:000003">
    <property type="entry name" value="Blue copper"/>
    <property type="match status" value="1"/>
</dbReference>
<evidence type="ECO:0000259" key="5">
    <source>
        <dbReference type="PROSITE" id="PS51485"/>
    </source>
</evidence>
<dbReference type="InterPro" id="IPR028871">
    <property type="entry name" value="BlueCu_1_BS"/>
</dbReference>
<evidence type="ECO:0000313" key="6">
    <source>
        <dbReference type="EMBL" id="WOG85931.1"/>
    </source>
</evidence>
<evidence type="ECO:0000256" key="3">
    <source>
        <dbReference type="ARBA" id="ARBA00023180"/>
    </source>
</evidence>
<dbReference type="InterPro" id="IPR003245">
    <property type="entry name" value="Phytocyanin_dom"/>
</dbReference>
<dbReference type="Gene3D" id="2.60.40.420">
    <property type="entry name" value="Cupredoxins - blue copper proteins"/>
    <property type="match status" value="1"/>
</dbReference>
<evidence type="ECO:0000256" key="2">
    <source>
        <dbReference type="ARBA" id="ARBA00023008"/>
    </source>
</evidence>
<keyword evidence="4" id="KW-0812">Transmembrane</keyword>
<feature type="domain" description="Phytocyanin" evidence="5">
    <location>
        <begin position="28"/>
        <end position="128"/>
    </location>
</feature>
<dbReference type="PANTHER" id="PTHR33021">
    <property type="entry name" value="BLUE COPPER PROTEIN"/>
    <property type="match status" value="1"/>
</dbReference>
<dbReference type="InterPro" id="IPR039391">
    <property type="entry name" value="Phytocyanin-like"/>
</dbReference>
<dbReference type="Proteomes" id="UP000077755">
    <property type="component" value="Chromosome 1"/>
</dbReference>
<keyword evidence="1" id="KW-0479">Metal-binding</keyword>
<keyword evidence="7" id="KW-1185">Reference proteome</keyword>
<dbReference type="PANTHER" id="PTHR33021:SF179">
    <property type="entry name" value="OS09G0541100 PROTEIN"/>
    <property type="match status" value="1"/>
</dbReference>
<gene>
    <name evidence="6" type="ORF">DCAR_0105124</name>
</gene>
<dbReference type="PROSITE" id="PS51485">
    <property type="entry name" value="PHYTOCYANIN"/>
    <property type="match status" value="1"/>
</dbReference>
<dbReference type="CDD" id="cd04216">
    <property type="entry name" value="Phytocyanin"/>
    <property type="match status" value="1"/>
</dbReference>
<keyword evidence="3" id="KW-0325">Glycoprotein</keyword>
<dbReference type="EMBL" id="CP093343">
    <property type="protein sequence ID" value="WOG85931.1"/>
    <property type="molecule type" value="Genomic_DNA"/>
</dbReference>
<reference evidence="6" key="1">
    <citation type="journal article" date="2016" name="Nat. Genet.">
        <title>A high-quality carrot genome assembly provides new insights into carotenoid accumulation and asterid genome evolution.</title>
        <authorList>
            <person name="Iorizzo M."/>
            <person name="Ellison S."/>
            <person name="Senalik D."/>
            <person name="Zeng P."/>
            <person name="Satapoomin P."/>
            <person name="Huang J."/>
            <person name="Bowman M."/>
            <person name="Iovene M."/>
            <person name="Sanseverino W."/>
            <person name="Cavagnaro P."/>
            <person name="Yildiz M."/>
            <person name="Macko-Podgorni A."/>
            <person name="Moranska E."/>
            <person name="Grzebelus E."/>
            <person name="Grzebelus D."/>
            <person name="Ashrafi H."/>
            <person name="Zheng Z."/>
            <person name="Cheng S."/>
            <person name="Spooner D."/>
            <person name="Van Deynze A."/>
            <person name="Simon P."/>
        </authorList>
    </citation>
    <scope>NUCLEOTIDE SEQUENCE</scope>
    <source>
        <tissue evidence="6">Leaf</tissue>
    </source>
</reference>
<dbReference type="GO" id="GO:0005886">
    <property type="term" value="C:plasma membrane"/>
    <property type="evidence" value="ECO:0007669"/>
    <property type="project" value="TreeGrafter"/>
</dbReference>
<evidence type="ECO:0000256" key="1">
    <source>
        <dbReference type="ARBA" id="ARBA00022723"/>
    </source>
</evidence>
<keyword evidence="4" id="KW-1133">Transmembrane helix</keyword>
<dbReference type="AlphaFoldDB" id="A0AAF0WBU6"/>
<name>A0AAF0WBU6_DAUCS</name>
<proteinExistence type="predicted"/>
<keyword evidence="2" id="KW-0186">Copper</keyword>
<protein>
    <recommendedName>
        <fullName evidence="5">Phytocyanin domain-containing protein</fullName>
    </recommendedName>
</protein>
<dbReference type="Pfam" id="PF02298">
    <property type="entry name" value="Cu_bind_like"/>
    <property type="match status" value="1"/>
</dbReference>
<dbReference type="PROSITE" id="PS00196">
    <property type="entry name" value="COPPER_BLUE"/>
    <property type="match status" value="1"/>
</dbReference>
<evidence type="ECO:0000256" key="4">
    <source>
        <dbReference type="SAM" id="Phobius"/>
    </source>
</evidence>
<feature type="transmembrane region" description="Helical" evidence="4">
    <location>
        <begin position="7"/>
        <end position="30"/>
    </location>
</feature>
<organism evidence="6 7">
    <name type="scientific">Daucus carota subsp. sativus</name>
    <name type="common">Carrot</name>
    <dbReference type="NCBI Taxonomy" id="79200"/>
    <lineage>
        <taxon>Eukaryota</taxon>
        <taxon>Viridiplantae</taxon>
        <taxon>Streptophyta</taxon>
        <taxon>Embryophyta</taxon>
        <taxon>Tracheophyta</taxon>
        <taxon>Spermatophyta</taxon>
        <taxon>Magnoliopsida</taxon>
        <taxon>eudicotyledons</taxon>
        <taxon>Gunneridae</taxon>
        <taxon>Pentapetalae</taxon>
        <taxon>asterids</taxon>
        <taxon>campanulids</taxon>
        <taxon>Apiales</taxon>
        <taxon>Apiaceae</taxon>
        <taxon>Apioideae</taxon>
        <taxon>Scandiceae</taxon>
        <taxon>Daucinae</taxon>
        <taxon>Daucus</taxon>
        <taxon>Daucus sect. Daucus</taxon>
    </lineage>
</organism>
<dbReference type="GO" id="GO:0046872">
    <property type="term" value="F:metal ion binding"/>
    <property type="evidence" value="ECO:0007669"/>
    <property type="project" value="UniProtKB-KW"/>
</dbReference>
<keyword evidence="4" id="KW-0472">Membrane</keyword>
<sequence>MKQAQGLSCFMILIIYPIFLSTSIVESLVYNVGDSENWNTGVNYLSWSQKYNFTLGDTLVFNYVLTQHNTCVVTQATYQSCNSSTGVLARYESGNDQIVLNEAKKYWFICDVPGHCSGGMRFAINVYDNNNNNNNNNNNTAVLPPSTDQNSGTKGSWRASLLIFSIAAALAL</sequence>
<reference evidence="6" key="2">
    <citation type="submission" date="2022-03" db="EMBL/GenBank/DDBJ databases">
        <title>Draft title - Genomic analysis of global carrot germplasm unveils the trajectory of domestication and the origin of high carotenoid orange carrot.</title>
        <authorList>
            <person name="Iorizzo M."/>
            <person name="Ellison S."/>
            <person name="Senalik D."/>
            <person name="Macko-Podgorni A."/>
            <person name="Grzebelus D."/>
            <person name="Bostan H."/>
            <person name="Rolling W."/>
            <person name="Curaba J."/>
            <person name="Simon P."/>
        </authorList>
    </citation>
    <scope>NUCLEOTIDE SEQUENCE</scope>
    <source>
        <tissue evidence="6">Leaf</tissue>
    </source>
</reference>
<accession>A0AAF0WBU6</accession>
<dbReference type="SUPFAM" id="SSF49503">
    <property type="entry name" value="Cupredoxins"/>
    <property type="match status" value="1"/>
</dbReference>
<dbReference type="GO" id="GO:0009055">
    <property type="term" value="F:electron transfer activity"/>
    <property type="evidence" value="ECO:0007669"/>
    <property type="project" value="InterPro"/>
</dbReference>
<evidence type="ECO:0000313" key="7">
    <source>
        <dbReference type="Proteomes" id="UP000077755"/>
    </source>
</evidence>
<dbReference type="InterPro" id="IPR008972">
    <property type="entry name" value="Cupredoxin"/>
</dbReference>